<dbReference type="Pfam" id="PF00059">
    <property type="entry name" value="Lectin_C"/>
    <property type="match status" value="1"/>
</dbReference>
<feature type="compositionally biased region" description="Low complexity" evidence="2">
    <location>
        <begin position="203"/>
        <end position="228"/>
    </location>
</feature>
<dbReference type="Proteomes" id="UP000749559">
    <property type="component" value="Unassembled WGS sequence"/>
</dbReference>
<feature type="region of interest" description="Disordered" evidence="2">
    <location>
        <begin position="292"/>
        <end position="330"/>
    </location>
</feature>
<evidence type="ECO:0000256" key="2">
    <source>
        <dbReference type="SAM" id="MobiDB-lite"/>
    </source>
</evidence>
<dbReference type="AlphaFoldDB" id="A0A8J1TY80"/>
<proteinExistence type="predicted"/>
<organism evidence="4 5">
    <name type="scientific">Owenia fusiformis</name>
    <name type="common">Polychaete worm</name>
    <dbReference type="NCBI Taxonomy" id="6347"/>
    <lineage>
        <taxon>Eukaryota</taxon>
        <taxon>Metazoa</taxon>
        <taxon>Spiralia</taxon>
        <taxon>Lophotrochozoa</taxon>
        <taxon>Annelida</taxon>
        <taxon>Polychaeta</taxon>
        <taxon>Sedentaria</taxon>
        <taxon>Canalipalpata</taxon>
        <taxon>Sabellida</taxon>
        <taxon>Oweniida</taxon>
        <taxon>Oweniidae</taxon>
        <taxon>Owenia</taxon>
    </lineage>
</organism>
<dbReference type="InterPro" id="IPR016186">
    <property type="entry name" value="C-type_lectin-like/link_sf"/>
</dbReference>
<evidence type="ECO:0000313" key="4">
    <source>
        <dbReference type="EMBL" id="CAH1779405.1"/>
    </source>
</evidence>
<dbReference type="PROSITE" id="PS50041">
    <property type="entry name" value="C_TYPE_LECTIN_2"/>
    <property type="match status" value="1"/>
</dbReference>
<dbReference type="InterPro" id="IPR018378">
    <property type="entry name" value="C-type_lectin_CS"/>
</dbReference>
<name>A0A8J1TY80_OWEFU</name>
<feature type="compositionally biased region" description="Low complexity" evidence="2">
    <location>
        <begin position="171"/>
        <end position="196"/>
    </location>
</feature>
<dbReference type="SMART" id="SM00034">
    <property type="entry name" value="CLECT"/>
    <property type="match status" value="1"/>
</dbReference>
<gene>
    <name evidence="4" type="ORF">OFUS_LOCUS6216</name>
</gene>
<evidence type="ECO:0000256" key="1">
    <source>
        <dbReference type="ARBA" id="ARBA00023157"/>
    </source>
</evidence>
<keyword evidence="1" id="KW-1015">Disulfide bond</keyword>
<keyword evidence="3" id="KW-0472">Membrane</keyword>
<dbReference type="InterPro" id="IPR001304">
    <property type="entry name" value="C-type_lectin-like"/>
</dbReference>
<dbReference type="InterPro" id="IPR016187">
    <property type="entry name" value="CTDL_fold"/>
</dbReference>
<keyword evidence="3" id="KW-0812">Transmembrane</keyword>
<dbReference type="Gene3D" id="3.10.100.10">
    <property type="entry name" value="Mannose-Binding Protein A, subunit A"/>
    <property type="match status" value="1"/>
</dbReference>
<dbReference type="PROSITE" id="PS00615">
    <property type="entry name" value="C_TYPE_LECTIN_1"/>
    <property type="match status" value="1"/>
</dbReference>
<sequence length="361" mass="39425">MAGPTTVAATPTTIVRGGNCPNGWRASTQFCYYFSNTPVKWTQGDNACKLKQSDSFLASVPNIKELDWLDEIVIDKKRAFWIGGRDQGSILPGMTDYVWSDGEPWNDDVAKEAGFDGRPNQCVIFNPRRIVMWNSAKCNNQRRYICKLDKNEITTMAPTIRTSSRPTTAISSVTTPTVPKTTETTSSKSPTSSPVSNCTSKLPLPSSINPTTSTSPRPTTPRVVRKSTSQFVRTTSDDIETTKLLVTDSPSATEKTSAEESTSTVYVIVGVVGVCLLTLLISVIALYKRRRNKSPKGAQPLEDESLYGAGSKRNSVYDSTDGMGTRENPMYFALDGKDEALIRAKELAAKETATAKETTPC</sequence>
<dbReference type="CDD" id="cd00037">
    <property type="entry name" value="CLECT"/>
    <property type="match status" value="1"/>
</dbReference>
<feature type="transmembrane region" description="Helical" evidence="3">
    <location>
        <begin position="265"/>
        <end position="287"/>
    </location>
</feature>
<dbReference type="EMBL" id="CAIIXF020000003">
    <property type="protein sequence ID" value="CAH1779405.1"/>
    <property type="molecule type" value="Genomic_DNA"/>
</dbReference>
<comment type="caution">
    <text evidence="4">The sequence shown here is derived from an EMBL/GenBank/DDBJ whole genome shotgun (WGS) entry which is preliminary data.</text>
</comment>
<evidence type="ECO:0000256" key="3">
    <source>
        <dbReference type="SAM" id="Phobius"/>
    </source>
</evidence>
<evidence type="ECO:0000313" key="5">
    <source>
        <dbReference type="Proteomes" id="UP000749559"/>
    </source>
</evidence>
<keyword evidence="5" id="KW-1185">Reference proteome</keyword>
<dbReference type="InterPro" id="IPR050111">
    <property type="entry name" value="C-type_lectin/snaclec_domain"/>
</dbReference>
<dbReference type="PANTHER" id="PTHR22803">
    <property type="entry name" value="MANNOSE, PHOSPHOLIPASE, LECTIN RECEPTOR RELATED"/>
    <property type="match status" value="1"/>
</dbReference>
<dbReference type="SUPFAM" id="SSF56436">
    <property type="entry name" value="C-type lectin-like"/>
    <property type="match status" value="1"/>
</dbReference>
<feature type="region of interest" description="Disordered" evidence="2">
    <location>
        <begin position="162"/>
        <end position="231"/>
    </location>
</feature>
<reference evidence="4" key="1">
    <citation type="submission" date="2022-03" db="EMBL/GenBank/DDBJ databases">
        <authorList>
            <person name="Martin C."/>
        </authorList>
    </citation>
    <scope>NUCLEOTIDE SEQUENCE</scope>
</reference>
<accession>A0A8J1TY80</accession>
<keyword evidence="3" id="KW-1133">Transmembrane helix</keyword>
<protein>
    <submittedName>
        <fullName evidence="4">Uncharacterized protein</fullName>
    </submittedName>
</protein>